<gene>
    <name evidence="1" type="ORF">EFBL_3272</name>
</gene>
<dbReference type="PANTHER" id="PTHR35788:SF1">
    <property type="entry name" value="EXPORTED PROTEIN"/>
    <property type="match status" value="1"/>
</dbReference>
<keyword evidence="2" id="KW-1185">Reference proteome</keyword>
<reference evidence="2" key="1">
    <citation type="submission" date="2017-07" db="EMBL/GenBank/DDBJ databases">
        <title>Draft genome sequence of Effusibacillus lacus strain skLN1.</title>
        <authorList>
            <person name="Watanabe M."/>
            <person name="Kojima H."/>
            <person name="Fukui M."/>
        </authorList>
    </citation>
    <scope>NUCLEOTIDE SEQUENCE [LARGE SCALE GENOMIC DNA]</scope>
    <source>
        <strain evidence="2">skLN1</strain>
    </source>
</reference>
<dbReference type="InterPro" id="IPR007391">
    <property type="entry name" value="Vancomycin_resist_VanW"/>
</dbReference>
<dbReference type="EMBL" id="BDUF01000106">
    <property type="protein sequence ID" value="GAX91582.1"/>
    <property type="molecule type" value="Genomic_DNA"/>
</dbReference>
<dbReference type="Pfam" id="PF04294">
    <property type="entry name" value="VanW"/>
    <property type="match status" value="1"/>
</dbReference>
<dbReference type="PANTHER" id="PTHR35788">
    <property type="entry name" value="EXPORTED PROTEIN-RELATED"/>
    <property type="match status" value="1"/>
</dbReference>
<evidence type="ECO:0000313" key="1">
    <source>
        <dbReference type="EMBL" id="GAX91582.1"/>
    </source>
</evidence>
<sequence>MSASQHRMVLLGAGMFLLLSSTLGCLHQSLTSAPPVKQKAASDRELIPQGVRLGEFPLDHVAKKDLSAHLAALAPSLYEKPQNARKQEASLQLVSERPGRELDIEKTRDRILQAKQGDRVNPVWKLVQPAVTLADLQPAAPINARQIGQFFTPILDTKPDRMENLRVTAKYLNNTVVEPGQEFSFNRIVGMPTEAKGYKKGTVYGDGGKLTQELGGGMCQISSTLYNVALDTHMEIIERHPHSKPVPYVAQGRDATVYDDKDLRFRNTLSKPIIIKSWVSNGRACVAFYEAVRG</sequence>
<dbReference type="InterPro" id="IPR052913">
    <property type="entry name" value="Glycopeptide_resist_protein"/>
</dbReference>
<organism evidence="1 2">
    <name type="scientific">Effusibacillus lacus</name>
    <dbReference type="NCBI Taxonomy" id="1348429"/>
    <lineage>
        <taxon>Bacteria</taxon>
        <taxon>Bacillati</taxon>
        <taxon>Bacillota</taxon>
        <taxon>Bacilli</taxon>
        <taxon>Bacillales</taxon>
        <taxon>Alicyclobacillaceae</taxon>
        <taxon>Effusibacillus</taxon>
    </lineage>
</organism>
<dbReference type="Proteomes" id="UP000217785">
    <property type="component" value="Unassembled WGS sequence"/>
</dbReference>
<accession>A0A292YEH2</accession>
<dbReference type="RefSeq" id="WP_096183532.1">
    <property type="nucleotide sequence ID" value="NZ_BDUF01000106.1"/>
</dbReference>
<evidence type="ECO:0000313" key="2">
    <source>
        <dbReference type="Proteomes" id="UP000217785"/>
    </source>
</evidence>
<dbReference type="AlphaFoldDB" id="A0A292YEH2"/>
<name>A0A292YEH2_9BACL</name>
<protein>
    <submittedName>
        <fullName evidence="1">VanW family protein</fullName>
    </submittedName>
</protein>
<dbReference type="PROSITE" id="PS51257">
    <property type="entry name" value="PROKAR_LIPOPROTEIN"/>
    <property type="match status" value="1"/>
</dbReference>
<dbReference type="OrthoDB" id="9813301at2"/>
<comment type="caution">
    <text evidence="1">The sequence shown here is derived from an EMBL/GenBank/DDBJ whole genome shotgun (WGS) entry which is preliminary data.</text>
</comment>
<proteinExistence type="predicted"/>